<dbReference type="Pfam" id="PF09794">
    <property type="entry name" value="Avl9"/>
    <property type="match status" value="1"/>
</dbReference>
<feature type="domain" description="UDENN" evidence="3">
    <location>
        <begin position="9"/>
        <end position="446"/>
    </location>
</feature>
<dbReference type="EMBL" id="JAEVHI010000004">
    <property type="protein sequence ID" value="KAG5293299.1"/>
    <property type="molecule type" value="Genomic_DNA"/>
</dbReference>
<dbReference type="Proteomes" id="UP000670092">
    <property type="component" value="Unassembled WGS sequence"/>
</dbReference>
<evidence type="ECO:0000313" key="4">
    <source>
        <dbReference type="EMBL" id="KAG5293299.1"/>
    </source>
</evidence>
<dbReference type="AlphaFoldDB" id="A0A8H8CXF7"/>
<evidence type="ECO:0000313" key="5">
    <source>
        <dbReference type="Proteomes" id="UP000670092"/>
    </source>
</evidence>
<dbReference type="InterPro" id="IPR018307">
    <property type="entry name" value="ABL9/DENND6_dom"/>
</dbReference>
<evidence type="ECO:0000256" key="1">
    <source>
        <dbReference type="ARBA" id="ARBA00038178"/>
    </source>
</evidence>
<feature type="compositionally biased region" description="Low complexity" evidence="2">
    <location>
        <begin position="613"/>
        <end position="623"/>
    </location>
</feature>
<feature type="compositionally biased region" description="Polar residues" evidence="2">
    <location>
        <begin position="597"/>
        <end position="608"/>
    </location>
</feature>
<feature type="compositionally biased region" description="Polar residues" evidence="2">
    <location>
        <begin position="675"/>
        <end position="689"/>
    </location>
</feature>
<feature type="compositionally biased region" description="Low complexity" evidence="2">
    <location>
        <begin position="645"/>
        <end position="656"/>
    </location>
</feature>
<comment type="similarity">
    <text evidence="1">Belongs to the AVL9 family.</text>
</comment>
<evidence type="ECO:0000259" key="3">
    <source>
        <dbReference type="PROSITE" id="PS50211"/>
    </source>
</evidence>
<dbReference type="OrthoDB" id="192887at2759"/>
<feature type="compositionally biased region" description="Pro residues" evidence="2">
    <location>
        <begin position="732"/>
        <end position="741"/>
    </location>
</feature>
<comment type="caution">
    <text evidence="4">The sequence shown here is derived from an EMBL/GenBank/DDBJ whole genome shotgun (WGS) entry which is preliminary data.</text>
</comment>
<dbReference type="InterPro" id="IPR051731">
    <property type="entry name" value="DENND11/AVL9_GEFs"/>
</dbReference>
<evidence type="ECO:0000256" key="2">
    <source>
        <dbReference type="SAM" id="MobiDB-lite"/>
    </source>
</evidence>
<feature type="region of interest" description="Disordered" evidence="2">
    <location>
        <begin position="675"/>
        <end position="770"/>
    </location>
</feature>
<dbReference type="GO" id="GO:0005737">
    <property type="term" value="C:cytoplasm"/>
    <property type="evidence" value="ECO:0007669"/>
    <property type="project" value="TreeGrafter"/>
</dbReference>
<feature type="compositionally biased region" description="Basic and acidic residues" evidence="2">
    <location>
        <begin position="631"/>
        <end position="643"/>
    </location>
</feature>
<reference evidence="4 5" key="1">
    <citation type="submission" date="2021-01" db="EMBL/GenBank/DDBJ databases">
        <title>Chromosome-level genome assembly of a human fungal pathogen reveals clustering of transcriptionally co-regulated genes.</title>
        <authorList>
            <person name="Voorhies M."/>
            <person name="Cohen S."/>
            <person name="Shea T.P."/>
            <person name="Petrus S."/>
            <person name="Munoz J.F."/>
            <person name="Poplawski S."/>
            <person name="Goldman W.E."/>
            <person name="Michael T."/>
            <person name="Cuomo C.A."/>
            <person name="Sil A."/>
            <person name="Beyhan S."/>
        </authorList>
    </citation>
    <scope>NUCLEOTIDE SEQUENCE [LARGE SCALE GENOMIC DNA]</scope>
    <source>
        <strain evidence="4 5">G184AR</strain>
    </source>
</reference>
<feature type="compositionally biased region" description="Polar residues" evidence="2">
    <location>
        <begin position="803"/>
        <end position="812"/>
    </location>
</feature>
<dbReference type="PROSITE" id="PS50211">
    <property type="entry name" value="DENN"/>
    <property type="match status" value="1"/>
</dbReference>
<dbReference type="PANTHER" id="PTHR31017:SF1">
    <property type="entry name" value="LATE SECRETORY PATHWAY PROTEIN AVL9 HOMOLOG"/>
    <property type="match status" value="1"/>
</dbReference>
<feature type="region of interest" description="Disordered" evidence="2">
    <location>
        <begin position="588"/>
        <end position="656"/>
    </location>
</feature>
<feature type="region of interest" description="Disordered" evidence="2">
    <location>
        <begin position="803"/>
        <end position="822"/>
    </location>
</feature>
<gene>
    <name evidence="4" type="primary">AVL9</name>
    <name evidence="4" type="ORF">I7I52_04570</name>
</gene>
<protein>
    <submittedName>
        <fullName evidence="4">AVL9-like protein</fullName>
    </submittedName>
</protein>
<name>A0A8H8CXF7_AJECA</name>
<feature type="compositionally biased region" description="Low complexity" evidence="2">
    <location>
        <begin position="527"/>
        <end position="541"/>
    </location>
</feature>
<proteinExistence type="inferred from homology"/>
<organism evidence="4 5">
    <name type="scientific">Ajellomyces capsulatus</name>
    <name type="common">Darling's disease fungus</name>
    <name type="synonym">Histoplasma capsulatum</name>
    <dbReference type="NCBI Taxonomy" id="5037"/>
    <lineage>
        <taxon>Eukaryota</taxon>
        <taxon>Fungi</taxon>
        <taxon>Dikarya</taxon>
        <taxon>Ascomycota</taxon>
        <taxon>Pezizomycotina</taxon>
        <taxon>Eurotiomycetes</taxon>
        <taxon>Eurotiomycetidae</taxon>
        <taxon>Onygenales</taxon>
        <taxon>Ajellomycetaceae</taxon>
        <taxon>Histoplasma</taxon>
    </lineage>
</organism>
<feature type="region of interest" description="Disordered" evidence="2">
    <location>
        <begin position="509"/>
        <end position="541"/>
    </location>
</feature>
<accession>A0A8H8CXF7</accession>
<sequence length="822" mass="91334">MRRRKDREPIILVIDFHHARGPEVEHCFCKQGADVLVKNDWSLLPFMALSDGAHASTEDFSYFTLQQSALDSEPATSLFGISCTRQIDSASLINRPPEVTRSTVQKAVVAVIDEPRHFGQLRQKLSIVTSAWFAQRDFSDTDILKIFQESLAESLDNDEGQQDGILGLSLREMIYEFKHQTLVFFKCLLLQPKMLFFGTRCERLCMIQFSLISLIPGLIHHLEDCADPSFDSYGESTVKPTSLKTSERSSLLAYMGLPLQIFGKGSMFGPYIPLQRLDLLADYGTKSYVVGSTNSLLLQQKDRYSDILINLDENTINISSPSLRSALSLSAADRRWIDFLTQSIYETWDDAQPERPNTHGYLGSEEFIRLQFEEYLLALLSCEKLHHEMHCGSGTLSPGLDIEGDPVSEFGTHFLERWRTTPNYALFHRLTSDSHLFSIVEPRHPCAGGLGIHDIQRRLAQQIAELHLDERVREGREALNKHLATSQKRVNFAFNSFWADINQRKKNEHQRRYSEEFAGSESVDNNSISSPRTSISTIATSSGAGPWTFGARKAPVVDIAQAQATVAAAGQRASSYFSSWGAWANDRRKEWQEKKASGNNSPVSSTTPLAFPQSLSLTTTQSSNYPGDLAGKNREGVQGKGHDYSGSVSSPSTSFSRKGWGNLLWKSSGTHSFDPDIQNNVNHNNSSGQIPRGSRDLNRRDIITPDNENDSNRTNSNARIDDAIAVSSTNNPSPPELPPTALPSRDKDSVPPSMVISAPISPPTLTAADKQQLKDQPLEPAISPLNLDEPVRCDPFTVVDLSAPTQSLSNSEATEDLKAEKK</sequence>
<dbReference type="InterPro" id="IPR037516">
    <property type="entry name" value="Tripartite_DENN"/>
</dbReference>
<dbReference type="VEuPathDB" id="FungiDB:I7I52_04570"/>
<feature type="compositionally biased region" description="Basic and acidic residues" evidence="2">
    <location>
        <begin position="693"/>
        <end position="703"/>
    </location>
</feature>
<dbReference type="PANTHER" id="PTHR31017">
    <property type="entry name" value="LATE SECRETORY PATHWAY PROTEIN AVL9-RELATED"/>
    <property type="match status" value="1"/>
</dbReference>